<accession>A0A1I7RM07</accession>
<sequence>MKLIAALACLAVVAYGNECGDKLAEKLIAINGDFLSAATLKDLMQQTFDQYYNQNKTLKEIADYYYKNYNNLDSLSSDQIDQITNVINNITQCVGGPDAFTKLHNQVQETALDFVKADQAQVDSLIKQQRASNAPVEDVETAVCQKTFELVTLQKKIELENKLWPLVPENCLATTKAAVSTVFKVHAA</sequence>
<feature type="chain" id="PRO_5035359230" evidence="1">
    <location>
        <begin position="17"/>
        <end position="188"/>
    </location>
</feature>
<gene>
    <name evidence="2" type="ORF">BXYJ_LOCUS10074</name>
</gene>
<organism evidence="4 6">
    <name type="scientific">Bursaphelenchus xylophilus</name>
    <name type="common">Pinewood nematode worm</name>
    <name type="synonym">Aphelenchoides xylophilus</name>
    <dbReference type="NCBI Taxonomy" id="6326"/>
    <lineage>
        <taxon>Eukaryota</taxon>
        <taxon>Metazoa</taxon>
        <taxon>Ecdysozoa</taxon>
        <taxon>Nematoda</taxon>
        <taxon>Chromadorea</taxon>
        <taxon>Rhabditida</taxon>
        <taxon>Tylenchina</taxon>
        <taxon>Tylenchomorpha</taxon>
        <taxon>Aphelenchoidea</taxon>
        <taxon>Aphelenchoididae</taxon>
        <taxon>Bursaphelenchus</taxon>
    </lineage>
</organism>
<evidence type="ECO:0000313" key="4">
    <source>
        <dbReference type="Proteomes" id="UP000095284"/>
    </source>
</evidence>
<evidence type="ECO:0000313" key="2">
    <source>
        <dbReference type="EMBL" id="CAD5227687.1"/>
    </source>
</evidence>
<evidence type="ECO:0000313" key="5">
    <source>
        <dbReference type="Proteomes" id="UP000659654"/>
    </source>
</evidence>
<evidence type="ECO:0000313" key="6">
    <source>
        <dbReference type="WBParaSite" id="BXY_0174200.1"/>
    </source>
</evidence>
<name>A0A1I7RM07_BURXY</name>
<dbReference type="Proteomes" id="UP000659654">
    <property type="component" value="Unassembled WGS sequence"/>
</dbReference>
<reference evidence="6" key="1">
    <citation type="submission" date="2016-11" db="UniProtKB">
        <authorList>
            <consortium name="WormBaseParasite"/>
        </authorList>
    </citation>
    <scope>IDENTIFICATION</scope>
</reference>
<proteinExistence type="predicted"/>
<reference evidence="3" key="2">
    <citation type="submission" date="2020-08" db="EMBL/GenBank/DDBJ databases">
        <authorList>
            <person name="Kikuchi T."/>
        </authorList>
    </citation>
    <scope>NUCLEOTIDE SEQUENCE</scope>
    <source>
        <strain evidence="2">Ka4C1</strain>
    </source>
</reference>
<protein>
    <submittedName>
        <fullName evidence="2">(pine wood nematode) hypothetical protein</fullName>
    </submittedName>
</protein>
<feature type="signal peptide" evidence="1">
    <location>
        <begin position="1"/>
        <end position="16"/>
    </location>
</feature>
<dbReference type="OrthoDB" id="5821952at2759"/>
<dbReference type="WBParaSite" id="BXY_0174200.1">
    <property type="protein sequence ID" value="BXY_0174200.1"/>
    <property type="gene ID" value="BXY_0174200"/>
</dbReference>
<dbReference type="AlphaFoldDB" id="A0A1I7RM07"/>
<keyword evidence="1" id="KW-0732">Signal</keyword>
<dbReference type="EMBL" id="CAJFCV020000004">
    <property type="protein sequence ID" value="CAG9118081.1"/>
    <property type="molecule type" value="Genomic_DNA"/>
</dbReference>
<keyword evidence="5" id="KW-1185">Reference proteome</keyword>
<dbReference type="Proteomes" id="UP000095284">
    <property type="component" value="Unplaced"/>
</dbReference>
<evidence type="ECO:0000313" key="3">
    <source>
        <dbReference type="EMBL" id="CAG9118081.1"/>
    </source>
</evidence>
<dbReference type="EMBL" id="CAJFDI010000004">
    <property type="protein sequence ID" value="CAD5227687.1"/>
    <property type="molecule type" value="Genomic_DNA"/>
</dbReference>
<dbReference type="Proteomes" id="UP000582659">
    <property type="component" value="Unassembled WGS sequence"/>
</dbReference>
<evidence type="ECO:0000256" key="1">
    <source>
        <dbReference type="SAM" id="SignalP"/>
    </source>
</evidence>